<comment type="caution">
    <text evidence="3">The sequence shown here is derived from an EMBL/GenBank/DDBJ whole genome shotgun (WGS) entry which is preliminary data.</text>
</comment>
<dbReference type="AlphaFoldDB" id="A0A829BPA7"/>
<dbReference type="RefSeq" id="WP_002266683.1">
    <property type="nucleotide sequence ID" value="NZ_AHSR01000035.1"/>
</dbReference>
<organism evidence="3 4">
    <name type="scientific">Streptococcus mutans SM6</name>
    <dbReference type="NCBI Taxonomy" id="857119"/>
    <lineage>
        <taxon>Bacteria</taxon>
        <taxon>Bacillati</taxon>
        <taxon>Bacillota</taxon>
        <taxon>Bacilli</taxon>
        <taxon>Lactobacillales</taxon>
        <taxon>Streptococcaceae</taxon>
        <taxon>Streptococcus</taxon>
    </lineage>
</organism>
<feature type="signal peptide" evidence="1">
    <location>
        <begin position="1"/>
        <end position="19"/>
    </location>
</feature>
<dbReference type="Gene3D" id="2.170.130.30">
    <property type="match status" value="1"/>
</dbReference>
<dbReference type="EMBL" id="AHSR01000035">
    <property type="protein sequence ID" value="EMC23046.1"/>
    <property type="molecule type" value="Genomic_DNA"/>
</dbReference>
<accession>A0A829BPA7</accession>
<dbReference type="Pfam" id="PF14478">
    <property type="entry name" value="DUF4430"/>
    <property type="match status" value="1"/>
</dbReference>
<dbReference type="GeneID" id="93859739"/>
<sequence>MKKIINVIVLSLSVFFLVACSNSSTGEKTSQSSEETKVRLIVKTDSNKTDEKVAFKKGATVMDVLKDNYKVKESGGFITTIDGVTQDKKAGRYWMFDVNDKLASKAADKIKVKNGDKIEFYLKVYKGKN</sequence>
<name>A0A829BPA7_STRMG</name>
<feature type="chain" id="PRO_5038983711" description="Transcobalamin-like C-terminal domain-containing protein" evidence="1">
    <location>
        <begin position="20"/>
        <end position="129"/>
    </location>
</feature>
<protein>
    <recommendedName>
        <fullName evidence="2">Transcobalamin-like C-terminal domain-containing protein</fullName>
    </recommendedName>
</protein>
<proteinExistence type="predicted"/>
<gene>
    <name evidence="3" type="ORF">SMU82_07501</name>
</gene>
<evidence type="ECO:0000313" key="3">
    <source>
        <dbReference type="EMBL" id="EMC23046.1"/>
    </source>
</evidence>
<evidence type="ECO:0000256" key="1">
    <source>
        <dbReference type="SAM" id="SignalP"/>
    </source>
</evidence>
<dbReference type="Proteomes" id="UP000011676">
    <property type="component" value="Unassembled WGS sequence"/>
</dbReference>
<evidence type="ECO:0000259" key="2">
    <source>
        <dbReference type="Pfam" id="PF14478"/>
    </source>
</evidence>
<dbReference type="InterPro" id="IPR027954">
    <property type="entry name" value="Transcobalamin-like_C"/>
</dbReference>
<evidence type="ECO:0000313" key="4">
    <source>
        <dbReference type="Proteomes" id="UP000011676"/>
    </source>
</evidence>
<reference evidence="3 4" key="1">
    <citation type="journal article" date="2013" name="Mol. Biol. Evol.">
        <title>Evolutionary and population genomics of the cavity causing bacteria Streptococcus mutans.</title>
        <authorList>
            <person name="Cornejo O.E."/>
            <person name="Lefebure T."/>
            <person name="Pavinski Bitar P.D."/>
            <person name="Lang P."/>
            <person name="Richards V.P."/>
            <person name="Eilertson K."/>
            <person name="Do T."/>
            <person name="Beighton D."/>
            <person name="Zeng L."/>
            <person name="Ahn S.J."/>
            <person name="Burne R.A."/>
            <person name="Siepel A."/>
            <person name="Bustamante C.D."/>
            <person name="Stanhope M.J."/>
        </authorList>
    </citation>
    <scope>NUCLEOTIDE SEQUENCE [LARGE SCALE GENOMIC DNA]</scope>
    <source>
        <strain evidence="3 4">SM6</strain>
    </source>
</reference>
<dbReference type="PROSITE" id="PS51257">
    <property type="entry name" value="PROKAR_LIPOPROTEIN"/>
    <property type="match status" value="1"/>
</dbReference>
<feature type="domain" description="Transcobalamin-like C-terminal" evidence="2">
    <location>
        <begin position="58"/>
        <end position="123"/>
    </location>
</feature>
<keyword evidence="1" id="KW-0732">Signal</keyword>